<evidence type="ECO:0000256" key="1">
    <source>
        <dbReference type="ARBA" id="ARBA00004370"/>
    </source>
</evidence>
<dbReference type="GO" id="GO:0005886">
    <property type="term" value="C:plasma membrane"/>
    <property type="evidence" value="ECO:0007669"/>
    <property type="project" value="UniProtKB-SubCell"/>
</dbReference>
<dbReference type="Gene3D" id="3.40.50.11690">
    <property type="entry name" value="Cell division protein FtsQ/DivIB"/>
    <property type="match status" value="1"/>
</dbReference>
<dbReference type="Pfam" id="PF03799">
    <property type="entry name" value="FtsQ_DivIB_C"/>
    <property type="match status" value="1"/>
</dbReference>
<dbReference type="EMBL" id="BMZO01000008">
    <property type="protein sequence ID" value="GHC75217.1"/>
    <property type="molecule type" value="Genomic_DNA"/>
</dbReference>
<dbReference type="Pfam" id="PF08478">
    <property type="entry name" value="POTRA_1"/>
    <property type="match status" value="1"/>
</dbReference>
<dbReference type="AlphaFoldDB" id="A0A8J3GI01"/>
<proteinExistence type="inferred from homology"/>
<evidence type="ECO:0000313" key="11">
    <source>
        <dbReference type="EMBL" id="GHC75217.1"/>
    </source>
</evidence>
<evidence type="ECO:0000256" key="5">
    <source>
        <dbReference type="ARBA" id="ARBA00022692"/>
    </source>
</evidence>
<keyword evidence="3 9" id="KW-0997">Cell inner membrane</keyword>
<dbReference type="InterPro" id="IPR034746">
    <property type="entry name" value="POTRA"/>
</dbReference>
<dbReference type="HAMAP" id="MF_00911">
    <property type="entry name" value="FtsQ_subfam"/>
    <property type="match status" value="1"/>
</dbReference>
<dbReference type="GO" id="GO:0032153">
    <property type="term" value="C:cell division site"/>
    <property type="evidence" value="ECO:0007669"/>
    <property type="project" value="UniProtKB-UniRule"/>
</dbReference>
<dbReference type="GO" id="GO:0043093">
    <property type="term" value="P:FtsZ-dependent cytokinesis"/>
    <property type="evidence" value="ECO:0007669"/>
    <property type="project" value="UniProtKB-UniRule"/>
</dbReference>
<comment type="similarity">
    <text evidence="9">Belongs to the FtsQ/DivIB family. FtsQ subfamily.</text>
</comment>
<reference evidence="11" key="2">
    <citation type="submission" date="2020-09" db="EMBL/GenBank/DDBJ databases">
        <authorList>
            <person name="Sun Q."/>
            <person name="Kim S."/>
        </authorList>
    </citation>
    <scope>NUCLEOTIDE SEQUENCE</scope>
    <source>
        <strain evidence="11">KCTC 42097</strain>
    </source>
</reference>
<dbReference type="PANTHER" id="PTHR35851:SF1">
    <property type="entry name" value="CELL DIVISION PROTEIN FTSQ"/>
    <property type="match status" value="1"/>
</dbReference>
<dbReference type="Gene3D" id="3.10.20.310">
    <property type="entry name" value="membrane protein fhac"/>
    <property type="match status" value="1"/>
</dbReference>
<keyword evidence="8 9" id="KW-0131">Cell cycle</keyword>
<evidence type="ECO:0000256" key="9">
    <source>
        <dbReference type="HAMAP-Rule" id="MF_00911"/>
    </source>
</evidence>
<protein>
    <recommendedName>
        <fullName evidence="9">Cell division protein FtsQ</fullName>
    </recommendedName>
</protein>
<dbReference type="RefSeq" id="WP_244636737.1">
    <property type="nucleotide sequence ID" value="NZ_BMZO01000008.1"/>
</dbReference>
<reference evidence="11" key="1">
    <citation type="journal article" date="2014" name="Int. J. Syst. Evol. Microbiol.">
        <title>Complete genome sequence of Corynebacterium casei LMG S-19264T (=DSM 44701T), isolated from a smear-ripened cheese.</title>
        <authorList>
            <consortium name="US DOE Joint Genome Institute (JGI-PGF)"/>
            <person name="Walter F."/>
            <person name="Albersmeier A."/>
            <person name="Kalinowski J."/>
            <person name="Ruckert C."/>
        </authorList>
    </citation>
    <scope>NUCLEOTIDE SEQUENCE</scope>
    <source>
        <strain evidence="11">KCTC 42097</strain>
    </source>
</reference>
<evidence type="ECO:0000256" key="3">
    <source>
        <dbReference type="ARBA" id="ARBA00022519"/>
    </source>
</evidence>
<dbReference type="Proteomes" id="UP000641137">
    <property type="component" value="Unassembled WGS sequence"/>
</dbReference>
<keyword evidence="4 9" id="KW-0132">Cell division</keyword>
<gene>
    <name evidence="9 11" type="primary">ftsQ</name>
    <name evidence="11" type="ORF">GCM10010136_24770</name>
</gene>
<dbReference type="InterPro" id="IPR013685">
    <property type="entry name" value="POTRA_FtsQ_type"/>
</dbReference>
<keyword evidence="7 9" id="KW-0472">Membrane</keyword>
<comment type="function">
    <text evidence="9">Essential cell division protein.</text>
</comment>
<accession>A0A8J3GI01</accession>
<dbReference type="InterPro" id="IPR026579">
    <property type="entry name" value="FtsQ"/>
</dbReference>
<keyword evidence="6 9" id="KW-1133">Transmembrane helix</keyword>
<comment type="subcellular location">
    <subcellularLocation>
        <location evidence="9">Cell inner membrane</location>
        <topology evidence="9">Single-pass type II membrane protein</topology>
    </subcellularLocation>
    <subcellularLocation>
        <location evidence="1">Membrane</location>
    </subcellularLocation>
    <text evidence="9">Localizes to the division septum.</text>
</comment>
<evidence type="ECO:0000256" key="7">
    <source>
        <dbReference type="ARBA" id="ARBA00023136"/>
    </source>
</evidence>
<evidence type="ECO:0000313" key="12">
    <source>
        <dbReference type="Proteomes" id="UP000641137"/>
    </source>
</evidence>
<evidence type="ECO:0000259" key="10">
    <source>
        <dbReference type="PROSITE" id="PS51779"/>
    </source>
</evidence>
<keyword evidence="5 9" id="KW-0812">Transmembrane</keyword>
<dbReference type="GO" id="GO:0090529">
    <property type="term" value="P:cell septum assembly"/>
    <property type="evidence" value="ECO:0007669"/>
    <property type="project" value="InterPro"/>
</dbReference>
<organism evidence="11 12">
    <name type="scientific">Limoniibacter endophyticus</name>
    <dbReference type="NCBI Taxonomy" id="1565040"/>
    <lineage>
        <taxon>Bacteria</taxon>
        <taxon>Pseudomonadati</taxon>
        <taxon>Pseudomonadota</taxon>
        <taxon>Alphaproteobacteria</taxon>
        <taxon>Hyphomicrobiales</taxon>
        <taxon>Bartonellaceae</taxon>
        <taxon>Limoniibacter</taxon>
    </lineage>
</organism>
<evidence type="ECO:0000256" key="4">
    <source>
        <dbReference type="ARBA" id="ARBA00022618"/>
    </source>
</evidence>
<name>A0A8J3GI01_9HYPH</name>
<evidence type="ECO:0000256" key="8">
    <source>
        <dbReference type="ARBA" id="ARBA00023306"/>
    </source>
</evidence>
<feature type="domain" description="POTRA" evidence="10">
    <location>
        <begin position="92"/>
        <end position="160"/>
    </location>
</feature>
<dbReference type="PANTHER" id="PTHR35851">
    <property type="entry name" value="CELL DIVISION PROTEIN FTSQ"/>
    <property type="match status" value="1"/>
</dbReference>
<dbReference type="PROSITE" id="PS51779">
    <property type="entry name" value="POTRA"/>
    <property type="match status" value="1"/>
</dbReference>
<keyword evidence="12" id="KW-1185">Reference proteome</keyword>
<keyword evidence="2 9" id="KW-1003">Cell membrane</keyword>
<sequence>MFALKSQRTDFDRRVSRADYDRRGFLDGYVLPRWLRKPVRLAARLFDDDFQAPRFAMTIASVGLFAASAMYGTAAGGHTPAVLQAITANAGFAIEQVRVNGQKEISEIDIVGALELDGSTSLIGFDAFAARARVAALPWVESVEIRKVYPGQVDVNLVERKPFALLQKDGDLSVIEEDGRVIAPLTNMAHLDLPLLVGAGADMRASQFIGEMAAHPDLASQVKAYIRVADRRWDLMLKNGVTLRLPEDGMEAAIDKVLRADREQGLFGKDILAVDLRQSDRMVLKMSPEAVEQRAEAFKERAKRMRAEHRI</sequence>
<dbReference type="InterPro" id="IPR045335">
    <property type="entry name" value="FtsQ_C_sf"/>
</dbReference>
<comment type="caution">
    <text evidence="11">The sequence shown here is derived from an EMBL/GenBank/DDBJ whole genome shotgun (WGS) entry which is preliminary data.</text>
</comment>
<evidence type="ECO:0000256" key="2">
    <source>
        <dbReference type="ARBA" id="ARBA00022475"/>
    </source>
</evidence>
<dbReference type="InterPro" id="IPR005548">
    <property type="entry name" value="Cell_div_FtsQ/DivIB_C"/>
</dbReference>
<evidence type="ECO:0000256" key="6">
    <source>
        <dbReference type="ARBA" id="ARBA00022989"/>
    </source>
</evidence>